<dbReference type="GO" id="GO:0016887">
    <property type="term" value="F:ATP hydrolysis activity"/>
    <property type="evidence" value="ECO:0007669"/>
    <property type="project" value="InterPro"/>
</dbReference>
<evidence type="ECO:0000256" key="3">
    <source>
        <dbReference type="ARBA" id="ARBA00022553"/>
    </source>
</evidence>
<evidence type="ECO:0000256" key="4">
    <source>
        <dbReference type="ARBA" id="ARBA00022692"/>
    </source>
</evidence>
<accession>A0AAV8W7T1</accession>
<dbReference type="Pfam" id="PF13246">
    <property type="entry name" value="Cation_ATPase"/>
    <property type="match status" value="1"/>
</dbReference>
<dbReference type="NCBIfam" id="TIGR01494">
    <property type="entry name" value="ATPase_P-type"/>
    <property type="match status" value="1"/>
</dbReference>
<feature type="non-terminal residue" evidence="13">
    <location>
        <position position="1"/>
    </location>
</feature>
<comment type="caution">
    <text evidence="13">The sequence shown here is derived from an EMBL/GenBank/DDBJ whole genome shotgun (WGS) entry which is preliminary data.</text>
</comment>
<dbReference type="GO" id="GO:0016020">
    <property type="term" value="C:membrane"/>
    <property type="evidence" value="ECO:0007669"/>
    <property type="project" value="UniProtKB-SubCell"/>
</dbReference>
<protein>
    <submittedName>
        <fullName evidence="13">Uncharacterized protein</fullName>
    </submittedName>
</protein>
<keyword evidence="8" id="KW-0460">Magnesium</keyword>
<dbReference type="InterPro" id="IPR006544">
    <property type="entry name" value="P-type_TPase_V"/>
</dbReference>
<reference evidence="13 14" key="1">
    <citation type="journal article" date="2023" name="Insect Mol. Biol.">
        <title>Genome sequencing provides insights into the evolution of gene families encoding plant cell wall-degrading enzymes in longhorned beetles.</title>
        <authorList>
            <person name="Shin N.R."/>
            <person name="Okamura Y."/>
            <person name="Kirsch R."/>
            <person name="Pauchet Y."/>
        </authorList>
    </citation>
    <scope>NUCLEOTIDE SEQUENCE [LARGE SCALE GENOMIC DNA]</scope>
    <source>
        <strain evidence="13">EAD_L_NR</strain>
    </source>
</reference>
<feature type="transmembrane region" description="Helical" evidence="12">
    <location>
        <begin position="361"/>
        <end position="380"/>
    </location>
</feature>
<dbReference type="Proteomes" id="UP001159042">
    <property type="component" value="Unassembled WGS sequence"/>
</dbReference>
<keyword evidence="5" id="KW-0479">Metal-binding</keyword>
<dbReference type="PANTHER" id="PTHR45630">
    <property type="entry name" value="CATION-TRANSPORTING ATPASE-RELATED"/>
    <property type="match status" value="1"/>
</dbReference>
<keyword evidence="4 12" id="KW-0812">Transmembrane</keyword>
<evidence type="ECO:0000256" key="11">
    <source>
        <dbReference type="ARBA" id="ARBA00023136"/>
    </source>
</evidence>
<dbReference type="GO" id="GO:0015203">
    <property type="term" value="F:polyamine transmembrane transporter activity"/>
    <property type="evidence" value="ECO:0007669"/>
    <property type="project" value="TreeGrafter"/>
</dbReference>
<dbReference type="InterPro" id="IPR023299">
    <property type="entry name" value="ATPase_P-typ_cyto_dom_N"/>
</dbReference>
<comment type="subcellular location">
    <subcellularLocation>
        <location evidence="1">Membrane</location>
        <topology evidence="1">Multi-pass membrane protein</topology>
    </subcellularLocation>
</comment>
<dbReference type="InterPro" id="IPR001757">
    <property type="entry name" value="P_typ_ATPase"/>
</dbReference>
<dbReference type="GO" id="GO:0005524">
    <property type="term" value="F:ATP binding"/>
    <property type="evidence" value="ECO:0007669"/>
    <property type="project" value="UniProtKB-KW"/>
</dbReference>
<dbReference type="GO" id="GO:0006874">
    <property type="term" value="P:intracellular calcium ion homeostasis"/>
    <property type="evidence" value="ECO:0007669"/>
    <property type="project" value="TreeGrafter"/>
</dbReference>
<dbReference type="AlphaFoldDB" id="A0AAV8W7T1"/>
<dbReference type="SUPFAM" id="SSF81665">
    <property type="entry name" value="Calcium ATPase, transmembrane domain M"/>
    <property type="match status" value="1"/>
</dbReference>
<evidence type="ECO:0000313" key="13">
    <source>
        <dbReference type="EMBL" id="KAJ8922483.1"/>
    </source>
</evidence>
<proteinExistence type="inferred from homology"/>
<keyword evidence="6" id="KW-0547">Nucleotide-binding</keyword>
<dbReference type="Gene3D" id="3.40.1110.10">
    <property type="entry name" value="Calcium-transporting ATPase, cytoplasmic domain N"/>
    <property type="match status" value="1"/>
</dbReference>
<dbReference type="GO" id="GO:0019829">
    <property type="term" value="F:ATPase-coupled monoatomic cation transmembrane transporter activity"/>
    <property type="evidence" value="ECO:0007669"/>
    <property type="project" value="TreeGrafter"/>
</dbReference>
<evidence type="ECO:0000256" key="5">
    <source>
        <dbReference type="ARBA" id="ARBA00022723"/>
    </source>
</evidence>
<gene>
    <name evidence="13" type="ORF">NQ315_007511</name>
</gene>
<name>A0AAV8W7T1_9CUCU</name>
<evidence type="ECO:0000313" key="14">
    <source>
        <dbReference type="Proteomes" id="UP001159042"/>
    </source>
</evidence>
<keyword evidence="14" id="KW-1185">Reference proteome</keyword>
<dbReference type="GO" id="GO:0140358">
    <property type="term" value="F:P-type transmembrane transporter activity"/>
    <property type="evidence" value="ECO:0007669"/>
    <property type="project" value="InterPro"/>
</dbReference>
<dbReference type="FunFam" id="3.40.50.1000:FF:000068">
    <property type="entry name" value="Cation-transporting ATPase"/>
    <property type="match status" value="1"/>
</dbReference>
<feature type="transmembrane region" description="Helical" evidence="12">
    <location>
        <begin position="437"/>
        <end position="456"/>
    </location>
</feature>
<evidence type="ECO:0000256" key="12">
    <source>
        <dbReference type="SAM" id="Phobius"/>
    </source>
</evidence>
<dbReference type="InterPro" id="IPR023298">
    <property type="entry name" value="ATPase_P-typ_TM_dom_sf"/>
</dbReference>
<keyword evidence="7" id="KW-0067">ATP-binding</keyword>
<dbReference type="InterPro" id="IPR036412">
    <property type="entry name" value="HAD-like_sf"/>
</dbReference>
<keyword evidence="10 12" id="KW-1133">Transmembrane helix</keyword>
<dbReference type="GO" id="GO:0046872">
    <property type="term" value="F:metal ion binding"/>
    <property type="evidence" value="ECO:0007669"/>
    <property type="project" value="UniProtKB-KW"/>
</dbReference>
<dbReference type="EMBL" id="JANEYG010000006">
    <property type="protein sequence ID" value="KAJ8922483.1"/>
    <property type="molecule type" value="Genomic_DNA"/>
</dbReference>
<keyword evidence="11 12" id="KW-0472">Membrane</keyword>
<sequence length="546" mass="62065">PPRINLCGKIKIACFDKELEEAGKSENSRYDELAPTVVRPKHCKKFQQKWEADMDYQIGILRQFPFSSTIQCMSVICRNIENPNMVAFTKGAPEKIHAMCVSETIPSDFDRILSNYTARGYRVIAVAYKELPGNLNFRRIVKCKRDMIECDLHFLGLLVMQNPLKEETAPVIKLLHEAAIKTVMITGDNILTAISVARDCGLVRSSEKIFILNTENCEDPDAVPKFILNVAGSSTPNQDVAINIDSSAYHFAIDGRTWNKIRNFYPDFIPHLLVRTTIFARFQPDQKTQVVSSLQTLDYVVSMVGDGANDCGALKAAHVGVSLSQAEASVAAPFTSSIENISCIINLILEGRCALVTSFAIFKYMAMYSLIQFFTVLLLYRQHSILGDYQFLFIDLIITTSLAVTIGRQVSCFQYIILATVYCKGRPYRQMLTTNTWFLVCALTLTWFSTILMIRPNKFIAELMDIMFLPHMAHDQINFRYTLLAFPVSHFILAFFIEVGIADREWLKRIIQCLKCKRGPKNKYKLLLEQNSDQFWHIIDNNRVAS</sequence>
<dbReference type="SUPFAM" id="SSF56784">
    <property type="entry name" value="HAD-like"/>
    <property type="match status" value="1"/>
</dbReference>
<evidence type="ECO:0000256" key="9">
    <source>
        <dbReference type="ARBA" id="ARBA00022967"/>
    </source>
</evidence>
<evidence type="ECO:0000256" key="1">
    <source>
        <dbReference type="ARBA" id="ARBA00004141"/>
    </source>
</evidence>
<evidence type="ECO:0000256" key="2">
    <source>
        <dbReference type="ARBA" id="ARBA00006000"/>
    </source>
</evidence>
<keyword evidence="9" id="KW-1278">Translocase</keyword>
<dbReference type="PANTHER" id="PTHR45630:SF8">
    <property type="entry name" value="CATION-TRANSPORTING ATPASE"/>
    <property type="match status" value="1"/>
</dbReference>
<dbReference type="SUPFAM" id="SSF81660">
    <property type="entry name" value="Metal cation-transporting ATPase, ATP-binding domain N"/>
    <property type="match status" value="1"/>
</dbReference>
<dbReference type="Gene3D" id="3.40.50.1000">
    <property type="entry name" value="HAD superfamily/HAD-like"/>
    <property type="match status" value="1"/>
</dbReference>
<evidence type="ECO:0000256" key="10">
    <source>
        <dbReference type="ARBA" id="ARBA00022989"/>
    </source>
</evidence>
<organism evidence="13 14">
    <name type="scientific">Exocentrus adspersus</name>
    <dbReference type="NCBI Taxonomy" id="1586481"/>
    <lineage>
        <taxon>Eukaryota</taxon>
        <taxon>Metazoa</taxon>
        <taxon>Ecdysozoa</taxon>
        <taxon>Arthropoda</taxon>
        <taxon>Hexapoda</taxon>
        <taxon>Insecta</taxon>
        <taxon>Pterygota</taxon>
        <taxon>Neoptera</taxon>
        <taxon>Endopterygota</taxon>
        <taxon>Coleoptera</taxon>
        <taxon>Polyphaga</taxon>
        <taxon>Cucujiformia</taxon>
        <taxon>Chrysomeloidea</taxon>
        <taxon>Cerambycidae</taxon>
        <taxon>Lamiinae</taxon>
        <taxon>Acanthocinini</taxon>
        <taxon>Exocentrus</taxon>
    </lineage>
</organism>
<keyword evidence="3" id="KW-0597">Phosphoprotein</keyword>
<comment type="similarity">
    <text evidence="2">Belongs to the cation transport ATPase (P-type) (TC 3.A.3) family. Type V subfamily.</text>
</comment>
<evidence type="ECO:0000256" key="6">
    <source>
        <dbReference type="ARBA" id="ARBA00022741"/>
    </source>
</evidence>
<feature type="transmembrane region" description="Helical" evidence="12">
    <location>
        <begin position="477"/>
        <end position="497"/>
    </location>
</feature>
<dbReference type="InterPro" id="IPR023214">
    <property type="entry name" value="HAD_sf"/>
</dbReference>
<evidence type="ECO:0000256" key="8">
    <source>
        <dbReference type="ARBA" id="ARBA00022842"/>
    </source>
</evidence>
<evidence type="ECO:0000256" key="7">
    <source>
        <dbReference type="ARBA" id="ARBA00022840"/>
    </source>
</evidence>
<dbReference type="PRINTS" id="PR00119">
    <property type="entry name" value="CATATPASE"/>
</dbReference>